<evidence type="ECO:0000313" key="3">
    <source>
        <dbReference type="EMBL" id="TQL61535.1"/>
    </source>
</evidence>
<feature type="signal peptide" evidence="2">
    <location>
        <begin position="1"/>
        <end position="37"/>
    </location>
</feature>
<dbReference type="InterPro" id="IPR019734">
    <property type="entry name" value="TPR_rpt"/>
</dbReference>
<dbReference type="EMBL" id="VFOQ01000001">
    <property type="protein sequence ID" value="TQL61535.1"/>
    <property type="molecule type" value="Genomic_DNA"/>
</dbReference>
<keyword evidence="4" id="KW-1185">Reference proteome</keyword>
<dbReference type="SUPFAM" id="SSF48452">
    <property type="entry name" value="TPR-like"/>
    <property type="match status" value="1"/>
</dbReference>
<sequence>MRTITISRTRTSLLASTVAAGLLALGLAGCNSGSALPAPDAKKAAVALQAGLDAQTTGKLDAARQKYEEALTYDPKNKFALYDLALVDQAQANYGVASDRYRAALAVDPAYEPALFNLAILRKQAGDTTEAISLYQRVLQANPKNAAAQLNLGLLLRATHQKAAGDAAVAAAIKLNPQLKDPAAKTSAS</sequence>
<dbReference type="InterPro" id="IPR052943">
    <property type="entry name" value="TMTC_O-mannosyl-trnsfr"/>
</dbReference>
<dbReference type="PANTHER" id="PTHR44809">
    <property type="match status" value="1"/>
</dbReference>
<dbReference type="Pfam" id="PF13432">
    <property type="entry name" value="TPR_16"/>
    <property type="match status" value="2"/>
</dbReference>
<gene>
    <name evidence="3" type="ORF">FB474_2946</name>
</gene>
<dbReference type="PANTHER" id="PTHR44809:SF1">
    <property type="entry name" value="PROTEIN O-MANNOSYL-TRANSFERASE TMTC1"/>
    <property type="match status" value="1"/>
</dbReference>
<name>A0A542ZMI2_9MICO</name>
<dbReference type="Proteomes" id="UP000319514">
    <property type="component" value="Unassembled WGS sequence"/>
</dbReference>
<proteinExistence type="predicted"/>
<feature type="chain" id="PRO_5038989872" evidence="2">
    <location>
        <begin position="38"/>
        <end position="189"/>
    </location>
</feature>
<dbReference type="RefSeq" id="WP_141789303.1">
    <property type="nucleotide sequence ID" value="NZ_BAAAKX010000001.1"/>
</dbReference>
<dbReference type="Gene3D" id="1.25.40.10">
    <property type="entry name" value="Tetratricopeptide repeat domain"/>
    <property type="match status" value="2"/>
</dbReference>
<organism evidence="3 4">
    <name type="scientific">Oryzihumus leptocrescens</name>
    <dbReference type="NCBI Taxonomy" id="297536"/>
    <lineage>
        <taxon>Bacteria</taxon>
        <taxon>Bacillati</taxon>
        <taxon>Actinomycetota</taxon>
        <taxon>Actinomycetes</taxon>
        <taxon>Micrococcales</taxon>
        <taxon>Intrasporangiaceae</taxon>
        <taxon>Oryzihumus</taxon>
    </lineage>
</organism>
<dbReference type="PROSITE" id="PS51257">
    <property type="entry name" value="PROKAR_LIPOPROTEIN"/>
    <property type="match status" value="1"/>
</dbReference>
<dbReference type="SMART" id="SM00028">
    <property type="entry name" value="TPR"/>
    <property type="match status" value="3"/>
</dbReference>
<dbReference type="AlphaFoldDB" id="A0A542ZMI2"/>
<feature type="repeat" description="TPR" evidence="1">
    <location>
        <begin position="44"/>
        <end position="77"/>
    </location>
</feature>
<protein>
    <submittedName>
        <fullName evidence="3">Tetratricopeptide repeat protein</fullName>
    </submittedName>
</protein>
<evidence type="ECO:0000313" key="4">
    <source>
        <dbReference type="Proteomes" id="UP000319514"/>
    </source>
</evidence>
<feature type="repeat" description="TPR" evidence="1">
    <location>
        <begin position="112"/>
        <end position="145"/>
    </location>
</feature>
<evidence type="ECO:0000256" key="1">
    <source>
        <dbReference type="PROSITE-ProRule" id="PRU00339"/>
    </source>
</evidence>
<keyword evidence="2" id="KW-0732">Signal</keyword>
<dbReference type="OrthoDB" id="176124at2"/>
<accession>A0A542ZMI2</accession>
<dbReference type="InterPro" id="IPR011990">
    <property type="entry name" value="TPR-like_helical_dom_sf"/>
</dbReference>
<comment type="caution">
    <text evidence="3">The sequence shown here is derived from an EMBL/GenBank/DDBJ whole genome shotgun (WGS) entry which is preliminary data.</text>
</comment>
<dbReference type="PROSITE" id="PS50005">
    <property type="entry name" value="TPR"/>
    <property type="match status" value="2"/>
</dbReference>
<evidence type="ECO:0000256" key="2">
    <source>
        <dbReference type="SAM" id="SignalP"/>
    </source>
</evidence>
<reference evidence="3 4" key="1">
    <citation type="submission" date="2019-06" db="EMBL/GenBank/DDBJ databases">
        <title>Sequencing the genomes of 1000 actinobacteria strains.</title>
        <authorList>
            <person name="Klenk H.-P."/>
        </authorList>
    </citation>
    <scope>NUCLEOTIDE SEQUENCE [LARGE SCALE GENOMIC DNA]</scope>
    <source>
        <strain evidence="3 4">DSM 18082</strain>
    </source>
</reference>
<keyword evidence="1" id="KW-0802">TPR repeat</keyword>